<dbReference type="AlphaFoldDB" id="A0A7C2NP19"/>
<dbReference type="EMBL" id="DSMR01000007">
    <property type="protein sequence ID" value="HET46565.1"/>
    <property type="molecule type" value="Genomic_DNA"/>
</dbReference>
<sequence length="85" mass="9079">MMQYSQYLAAAAELARQAGELLLREGLLAGQREGEVTLLVTDAAPRVRRLAAAIIPAVADRLELVDLTETHKARRSHVGSASLAG</sequence>
<proteinExistence type="predicted"/>
<reference evidence="1" key="1">
    <citation type="journal article" date="2020" name="mSystems">
        <title>Genome- and Community-Level Interaction Insights into Carbon Utilization and Element Cycling Functions of Hydrothermarchaeota in Hydrothermal Sediment.</title>
        <authorList>
            <person name="Zhou Z."/>
            <person name="Liu Y."/>
            <person name="Xu W."/>
            <person name="Pan J."/>
            <person name="Luo Z.H."/>
            <person name="Li M."/>
        </authorList>
    </citation>
    <scope>NUCLEOTIDE SEQUENCE [LARGE SCALE GENOMIC DNA]</scope>
    <source>
        <strain evidence="1">SpSt-299</strain>
    </source>
</reference>
<name>A0A7C2NP19_9BACT</name>
<gene>
    <name evidence="1" type="ORF">ENQ31_00130</name>
</gene>
<comment type="caution">
    <text evidence="1">The sequence shown here is derived from an EMBL/GenBank/DDBJ whole genome shotgun (WGS) entry which is preliminary data.</text>
</comment>
<protein>
    <submittedName>
        <fullName evidence="1">Uncharacterized protein</fullName>
    </submittedName>
</protein>
<organism evidence="1">
    <name type="scientific">Thermoanaerobaculum aquaticum</name>
    <dbReference type="NCBI Taxonomy" id="1312852"/>
    <lineage>
        <taxon>Bacteria</taxon>
        <taxon>Pseudomonadati</taxon>
        <taxon>Acidobacteriota</taxon>
        <taxon>Thermoanaerobaculia</taxon>
        <taxon>Thermoanaerobaculales</taxon>
        <taxon>Thermoanaerobaculaceae</taxon>
        <taxon>Thermoanaerobaculum</taxon>
    </lineage>
</organism>
<accession>A0A7C2NP19</accession>
<evidence type="ECO:0000313" key="1">
    <source>
        <dbReference type="EMBL" id="HET46565.1"/>
    </source>
</evidence>